<evidence type="ECO:0000256" key="1">
    <source>
        <dbReference type="ARBA" id="ARBA00009580"/>
    </source>
</evidence>
<dbReference type="Gene3D" id="3.90.190.10">
    <property type="entry name" value="Protein tyrosine phosphatase superfamily"/>
    <property type="match status" value="1"/>
</dbReference>
<dbReference type="KEGG" id="cpis:HS961_03450"/>
<dbReference type="PANTHER" id="PTHR31126">
    <property type="entry name" value="TYROSINE-PROTEIN PHOSPHATASE"/>
    <property type="match status" value="1"/>
</dbReference>
<comment type="similarity">
    <text evidence="1">Belongs to the protein-tyrosine phosphatase family.</text>
</comment>
<dbReference type="PANTHER" id="PTHR31126:SF1">
    <property type="entry name" value="TYROSINE SPECIFIC PROTEIN PHOSPHATASES DOMAIN-CONTAINING PROTEIN"/>
    <property type="match status" value="1"/>
</dbReference>
<accession>A0A7G5ED85</accession>
<organism evidence="2 3">
    <name type="scientific">Comamonas piscis</name>
    <dbReference type="NCBI Taxonomy" id="1562974"/>
    <lineage>
        <taxon>Bacteria</taxon>
        <taxon>Pseudomonadati</taxon>
        <taxon>Pseudomonadota</taxon>
        <taxon>Betaproteobacteria</taxon>
        <taxon>Burkholderiales</taxon>
        <taxon>Comamonadaceae</taxon>
        <taxon>Comamonas</taxon>
    </lineage>
</organism>
<dbReference type="SUPFAM" id="SSF52799">
    <property type="entry name" value="(Phosphotyrosine protein) phosphatases II"/>
    <property type="match status" value="1"/>
</dbReference>
<dbReference type="InterPro" id="IPR016130">
    <property type="entry name" value="Tyr_Pase_AS"/>
</dbReference>
<sequence>MPIHAESAPLATPLTTAEAYTRHLPLAGTSNFRDLGGYQGLDGRTVRWRKLFRSDHLALLSPESQRQLLQELGVARSADFRGLREQSVDHYAIDGLQHHSLAIEPTLVQRAFSLMQQGERLTPDHTVLLMQDTYRSFIHDNAAPFTQFFEMLLDSDAPIVFHCTAGKDRTGWAATLLLTTLGVPQDVVLQDYLLTNDYYHRPAKAVAAAAQIPDEVLQVLWRVQEPFLTAALQPVLQDYGSIPNYVEKVLGVDAKAQQKLAQMYLE</sequence>
<reference evidence="2 3" key="1">
    <citation type="journal article" date="2020" name="G3 (Bethesda)">
        <title>CeMbio - The Caenorhabditis elegans Microbiome Resource.</title>
        <authorList>
            <person name="Dirksen P."/>
            <person name="Assie A."/>
            <person name="Zimmermann J."/>
            <person name="Zhang F."/>
            <person name="Tietje A.M."/>
            <person name="Marsh S.A."/>
            <person name="Felix M.A."/>
            <person name="Shapira M."/>
            <person name="Kaleta C."/>
            <person name="Schulenburg H."/>
            <person name="Samuel B."/>
        </authorList>
    </citation>
    <scope>NUCLEOTIDE SEQUENCE [LARGE SCALE GENOMIC DNA]</scope>
    <source>
        <strain evidence="2 3">BIGb0172</strain>
    </source>
</reference>
<dbReference type="EMBL" id="CP058554">
    <property type="protein sequence ID" value="QMV71960.1"/>
    <property type="molecule type" value="Genomic_DNA"/>
</dbReference>
<dbReference type="Proteomes" id="UP000515240">
    <property type="component" value="Chromosome"/>
</dbReference>
<dbReference type="InterPro" id="IPR029021">
    <property type="entry name" value="Prot-tyrosine_phosphatase-like"/>
</dbReference>
<proteinExistence type="inferred from homology"/>
<evidence type="ECO:0000313" key="2">
    <source>
        <dbReference type="EMBL" id="QMV71960.1"/>
    </source>
</evidence>
<dbReference type="PROSITE" id="PS00383">
    <property type="entry name" value="TYR_PHOSPHATASE_1"/>
    <property type="match status" value="1"/>
</dbReference>
<protein>
    <submittedName>
        <fullName evidence="2">Tyrosine-protein phosphatase</fullName>
    </submittedName>
</protein>
<dbReference type="AlphaFoldDB" id="A0A7G5ED85"/>
<dbReference type="RefSeq" id="WP_182326387.1">
    <property type="nucleotide sequence ID" value="NZ_CP058554.1"/>
</dbReference>
<dbReference type="InterPro" id="IPR026893">
    <property type="entry name" value="Tyr/Ser_Pase_IphP-type"/>
</dbReference>
<dbReference type="Pfam" id="PF13350">
    <property type="entry name" value="Y_phosphatase3"/>
    <property type="match status" value="1"/>
</dbReference>
<gene>
    <name evidence="2" type="ORF">HS961_03450</name>
</gene>
<keyword evidence="3" id="KW-1185">Reference proteome</keyword>
<evidence type="ECO:0000313" key="3">
    <source>
        <dbReference type="Proteomes" id="UP000515240"/>
    </source>
</evidence>
<dbReference type="GO" id="GO:0004721">
    <property type="term" value="F:phosphoprotein phosphatase activity"/>
    <property type="evidence" value="ECO:0007669"/>
    <property type="project" value="InterPro"/>
</dbReference>
<name>A0A7G5ED85_9BURK</name>